<evidence type="ECO:0000313" key="1">
    <source>
        <dbReference type="EMBL" id="KAI5678511.1"/>
    </source>
</evidence>
<dbReference type="Proteomes" id="UP001060085">
    <property type="component" value="Linkage Group LG02"/>
</dbReference>
<reference evidence="2" key="1">
    <citation type="journal article" date="2023" name="Nat. Plants">
        <title>Single-cell RNA sequencing provides a high-resolution roadmap for understanding the multicellular compartmentation of specialized metabolism.</title>
        <authorList>
            <person name="Sun S."/>
            <person name="Shen X."/>
            <person name="Li Y."/>
            <person name="Li Y."/>
            <person name="Wang S."/>
            <person name="Li R."/>
            <person name="Zhang H."/>
            <person name="Shen G."/>
            <person name="Guo B."/>
            <person name="Wei J."/>
            <person name="Xu J."/>
            <person name="St-Pierre B."/>
            <person name="Chen S."/>
            <person name="Sun C."/>
        </authorList>
    </citation>
    <scope>NUCLEOTIDE SEQUENCE [LARGE SCALE GENOMIC DNA]</scope>
</reference>
<sequence length="291" mass="33609">MGHTWANSSWQRMEAIGRQEMAYSKLARARSNYYKDRDYGGTIEMDNLPIGIKCALDYCCENSPYDIHKGYHSSHDYSDQSCGREVNHEGLIGENDYAQHGEGIEDGLYCSYNIISFPLPPSYSCFGHFCKETKSCTFVLDLDRNSIQYACTIISLCGRRHTMEFEDKGENVGGKLFLCYGDSSISFSSNLFLFYLVFSFKELKLFLDGYDFLEFILSMRYEPWNTSDSLGVTNHCTFSFLENNFYDFYDHCVKFQGEVVEHLKYVLTSLDPYVMDFDERNLLVKGLSFSL</sequence>
<keyword evidence="2" id="KW-1185">Reference proteome</keyword>
<protein>
    <submittedName>
        <fullName evidence="1">Uncharacterized protein</fullName>
    </submittedName>
</protein>
<gene>
    <name evidence="1" type="ORF">M9H77_09461</name>
</gene>
<organism evidence="1 2">
    <name type="scientific">Catharanthus roseus</name>
    <name type="common">Madagascar periwinkle</name>
    <name type="synonym">Vinca rosea</name>
    <dbReference type="NCBI Taxonomy" id="4058"/>
    <lineage>
        <taxon>Eukaryota</taxon>
        <taxon>Viridiplantae</taxon>
        <taxon>Streptophyta</taxon>
        <taxon>Embryophyta</taxon>
        <taxon>Tracheophyta</taxon>
        <taxon>Spermatophyta</taxon>
        <taxon>Magnoliopsida</taxon>
        <taxon>eudicotyledons</taxon>
        <taxon>Gunneridae</taxon>
        <taxon>Pentapetalae</taxon>
        <taxon>asterids</taxon>
        <taxon>lamiids</taxon>
        <taxon>Gentianales</taxon>
        <taxon>Apocynaceae</taxon>
        <taxon>Rauvolfioideae</taxon>
        <taxon>Vinceae</taxon>
        <taxon>Catharanthinae</taxon>
        <taxon>Catharanthus</taxon>
    </lineage>
</organism>
<evidence type="ECO:0000313" key="2">
    <source>
        <dbReference type="Proteomes" id="UP001060085"/>
    </source>
</evidence>
<dbReference type="EMBL" id="CM044702">
    <property type="protein sequence ID" value="KAI5678511.1"/>
    <property type="molecule type" value="Genomic_DNA"/>
</dbReference>
<proteinExistence type="predicted"/>
<name>A0ACC0C0Q9_CATRO</name>
<comment type="caution">
    <text evidence="1">The sequence shown here is derived from an EMBL/GenBank/DDBJ whole genome shotgun (WGS) entry which is preliminary data.</text>
</comment>
<accession>A0ACC0C0Q9</accession>